<feature type="binding site" evidence="11">
    <location>
        <position position="123"/>
    </location>
    <ligand>
        <name>alpha-D-mannose 1-phosphate</name>
        <dbReference type="ChEBI" id="CHEBI:58409"/>
    </ligand>
</feature>
<organism evidence="14">
    <name type="scientific">Chromera velia CCMP2878</name>
    <dbReference type="NCBI Taxonomy" id="1169474"/>
    <lineage>
        <taxon>Eukaryota</taxon>
        <taxon>Sar</taxon>
        <taxon>Alveolata</taxon>
        <taxon>Colpodellida</taxon>
        <taxon>Chromeraceae</taxon>
        <taxon>Chromera</taxon>
    </lineage>
</organism>
<dbReference type="SUPFAM" id="SSF56784">
    <property type="entry name" value="HAD-like"/>
    <property type="match status" value="1"/>
</dbReference>
<dbReference type="GO" id="GO:0006487">
    <property type="term" value="P:protein N-linked glycosylation"/>
    <property type="evidence" value="ECO:0007669"/>
    <property type="project" value="TreeGrafter"/>
</dbReference>
<keyword evidence="7 12" id="KW-0479">Metal-binding</keyword>
<feature type="binding site" evidence="12">
    <location>
        <position position="13"/>
    </location>
    <ligand>
        <name>Mg(2+)</name>
        <dbReference type="ChEBI" id="CHEBI:18420"/>
        <label>1</label>
    </ligand>
</feature>
<dbReference type="SFLD" id="SFLDF00445">
    <property type="entry name" value="alpha-phosphomannomutase"/>
    <property type="match status" value="1"/>
</dbReference>
<evidence type="ECO:0000256" key="3">
    <source>
        <dbReference type="ARBA" id="ARBA00009736"/>
    </source>
</evidence>
<keyword evidence="6 13" id="KW-0963">Cytoplasm</keyword>
<comment type="catalytic activity">
    <reaction evidence="13">
        <text>alpha-D-mannose 1-phosphate = D-mannose 6-phosphate</text>
        <dbReference type="Rhea" id="RHEA:11140"/>
        <dbReference type="ChEBI" id="CHEBI:58409"/>
        <dbReference type="ChEBI" id="CHEBI:58735"/>
        <dbReference type="EC" id="5.4.2.8"/>
    </reaction>
</comment>
<sequence length="246" mass="27928">MSGKKIIALFDLDGTLSEARKICTEEMVAYLNRLRKHITIGVVSGSDHDKVNWQLGGSDWTAICDYLFVENGVVAYKDGEKIGSSSISAHLGESNLKELINFVLRYFSDLDIPKKRGTFVEFRTGMLNFSPIGRNCSYDERLEFNEYDKTHGVRDAFVKALNEKFAHMKLRFSIGGQISVDCFPEGWDKTFCLQYLKEYDEIHFFGDKTAPGGNDHEIFEDPRTIGHTVVNPADTMAQLKEIFKVE</sequence>
<dbReference type="InterPro" id="IPR043169">
    <property type="entry name" value="PMM_cap"/>
</dbReference>
<accession>A0A0G4GD88</accession>
<evidence type="ECO:0000256" key="8">
    <source>
        <dbReference type="ARBA" id="ARBA00022842"/>
    </source>
</evidence>
<dbReference type="PhylomeDB" id="A0A0G4GD88"/>
<dbReference type="EC" id="5.4.2.8" evidence="5 13"/>
<comment type="function">
    <text evidence="13">Involved in the synthesis of the GDP-mannose and dolichol-phosphate-mannose required for a number of critical mannosyl transfer reactions.</text>
</comment>
<feature type="binding site" evidence="11">
    <location>
        <position position="179"/>
    </location>
    <ligand>
        <name>alpha-D-mannose 1-phosphate</name>
        <dbReference type="ChEBI" id="CHEBI:58409"/>
    </ligand>
</feature>
<evidence type="ECO:0000256" key="1">
    <source>
        <dbReference type="ARBA" id="ARBA00004496"/>
    </source>
</evidence>
<dbReference type="AlphaFoldDB" id="A0A0G4GD88"/>
<evidence type="ECO:0000256" key="4">
    <source>
        <dbReference type="ARBA" id="ARBA00011738"/>
    </source>
</evidence>
<dbReference type="UniPathway" id="UPA00126">
    <property type="reaction ID" value="UER00424"/>
</dbReference>
<feature type="binding site" evidence="11">
    <location>
        <position position="181"/>
    </location>
    <ligand>
        <name>alpha-D-mannose 1-phosphate</name>
        <dbReference type="ChEBI" id="CHEBI:58409"/>
    </ligand>
</feature>
<comment type="cofactor">
    <cofactor evidence="12">
        <name>Mg(2+)</name>
        <dbReference type="ChEBI" id="CHEBI:18420"/>
    </cofactor>
</comment>
<dbReference type="Gene3D" id="3.40.50.1000">
    <property type="entry name" value="HAD superfamily/HAD-like"/>
    <property type="match status" value="1"/>
</dbReference>
<dbReference type="GO" id="GO:0004615">
    <property type="term" value="F:phosphomannomutase activity"/>
    <property type="evidence" value="ECO:0007669"/>
    <property type="project" value="UniProtKB-EC"/>
</dbReference>
<feature type="binding site" evidence="11">
    <location>
        <position position="141"/>
    </location>
    <ligand>
        <name>alpha-D-mannose 1-phosphate</name>
        <dbReference type="ChEBI" id="CHEBI:58409"/>
    </ligand>
</feature>
<comment type="subcellular location">
    <subcellularLocation>
        <location evidence="1 13">Cytoplasm</location>
    </subcellularLocation>
</comment>
<evidence type="ECO:0000256" key="2">
    <source>
        <dbReference type="ARBA" id="ARBA00004699"/>
    </source>
</evidence>
<dbReference type="InterPro" id="IPR023214">
    <property type="entry name" value="HAD_sf"/>
</dbReference>
<dbReference type="Pfam" id="PF03332">
    <property type="entry name" value="PMM"/>
    <property type="match status" value="1"/>
</dbReference>
<comment type="subunit">
    <text evidence="4 13">Homodimer.</text>
</comment>
<keyword evidence="8 12" id="KW-0460">Magnesium</keyword>
<feature type="binding site" evidence="11">
    <location>
        <position position="20"/>
    </location>
    <ligand>
        <name>alpha-D-mannose 1-phosphate</name>
        <dbReference type="ChEBI" id="CHEBI:58409"/>
    </ligand>
</feature>
<dbReference type="InterPro" id="IPR036412">
    <property type="entry name" value="HAD-like_sf"/>
</dbReference>
<evidence type="ECO:0000256" key="10">
    <source>
        <dbReference type="PIRSR" id="PIRSR605002-1"/>
    </source>
</evidence>
<feature type="binding site" evidence="12">
    <location>
        <position position="221"/>
    </location>
    <ligand>
        <name>Mg(2+)</name>
        <dbReference type="ChEBI" id="CHEBI:18420"/>
        <label>1</label>
    </ligand>
</feature>
<dbReference type="GO" id="GO:0005829">
    <property type="term" value="C:cytosol"/>
    <property type="evidence" value="ECO:0007669"/>
    <property type="project" value="TreeGrafter"/>
</dbReference>
<evidence type="ECO:0000256" key="9">
    <source>
        <dbReference type="ARBA" id="ARBA00023235"/>
    </source>
</evidence>
<comment type="pathway">
    <text evidence="2 13">Nucleotide-sugar biosynthesis; GDP-alpha-D-mannose biosynthesis; alpha-D-mannose 1-phosphate from D-fructose 6-phosphate: step 2/2.</text>
</comment>
<dbReference type="NCBIfam" id="TIGR01484">
    <property type="entry name" value="HAD-SF-IIB"/>
    <property type="match status" value="1"/>
</dbReference>
<dbReference type="Gene3D" id="3.30.1240.20">
    <property type="match status" value="1"/>
</dbReference>
<dbReference type="InterPro" id="IPR006379">
    <property type="entry name" value="HAD-SF_hydro_IIB"/>
</dbReference>
<reference evidence="14" key="1">
    <citation type="submission" date="2014-11" db="EMBL/GenBank/DDBJ databases">
        <authorList>
            <person name="Otto D Thomas"/>
            <person name="Naeem Raeece"/>
        </authorList>
    </citation>
    <scope>NUCLEOTIDE SEQUENCE</scope>
</reference>
<dbReference type="SFLD" id="SFLDS00003">
    <property type="entry name" value="Haloacid_Dehalogenase"/>
    <property type="match status" value="1"/>
</dbReference>
<feature type="binding site" evidence="12">
    <location>
        <position position="219"/>
    </location>
    <ligand>
        <name>Mg(2+)</name>
        <dbReference type="ChEBI" id="CHEBI:18420"/>
        <label>1</label>
    </ligand>
</feature>
<evidence type="ECO:0000256" key="13">
    <source>
        <dbReference type="RuleBase" id="RU361118"/>
    </source>
</evidence>
<dbReference type="PANTHER" id="PTHR10466">
    <property type="entry name" value="PHOSPHOMANNOMUTASE"/>
    <property type="match status" value="1"/>
</dbReference>
<evidence type="ECO:0000256" key="6">
    <source>
        <dbReference type="ARBA" id="ARBA00022490"/>
    </source>
</evidence>
<evidence type="ECO:0000256" key="7">
    <source>
        <dbReference type="ARBA" id="ARBA00022723"/>
    </source>
</evidence>
<dbReference type="InterPro" id="IPR005002">
    <property type="entry name" value="PMM"/>
</dbReference>
<evidence type="ECO:0000256" key="11">
    <source>
        <dbReference type="PIRSR" id="PIRSR605002-2"/>
    </source>
</evidence>
<protein>
    <recommendedName>
        <fullName evidence="5 13">Phosphomannomutase</fullName>
        <ecNumber evidence="5 13">5.4.2.8</ecNumber>
    </recommendedName>
</protein>
<evidence type="ECO:0000256" key="5">
    <source>
        <dbReference type="ARBA" id="ARBA00012730"/>
    </source>
</evidence>
<dbReference type="CDD" id="cd02585">
    <property type="entry name" value="HAD_PMM"/>
    <property type="match status" value="1"/>
</dbReference>
<gene>
    <name evidence="14" type="ORF">Cvel_4552</name>
</gene>
<evidence type="ECO:0000313" key="14">
    <source>
        <dbReference type="EMBL" id="CEM27234.1"/>
    </source>
</evidence>
<dbReference type="GO" id="GO:0046872">
    <property type="term" value="F:metal ion binding"/>
    <property type="evidence" value="ECO:0007669"/>
    <property type="project" value="UniProtKB-KW"/>
</dbReference>
<dbReference type="PANTHER" id="PTHR10466:SF0">
    <property type="entry name" value="PHOSPHOMANNOMUTASE"/>
    <property type="match status" value="1"/>
</dbReference>
<dbReference type="SFLD" id="SFLDG01140">
    <property type="entry name" value="C2.B:_Phosphomannomutase_and_P"/>
    <property type="match status" value="1"/>
</dbReference>
<keyword evidence="9 13" id="KW-0413">Isomerase</keyword>
<dbReference type="FunFam" id="3.30.1240.20:FF:000001">
    <property type="entry name" value="Phosphomannomutase"/>
    <property type="match status" value="1"/>
</dbReference>
<dbReference type="SFLD" id="SFLDG01143">
    <property type="entry name" value="C2.B.3:_Phosphomannomutase_Lik"/>
    <property type="match status" value="1"/>
</dbReference>
<dbReference type="GO" id="GO:0006013">
    <property type="term" value="P:mannose metabolic process"/>
    <property type="evidence" value="ECO:0007669"/>
    <property type="project" value="TreeGrafter"/>
</dbReference>
<dbReference type="VEuPathDB" id="CryptoDB:Cvel_4552"/>
<dbReference type="EMBL" id="CDMZ01001103">
    <property type="protein sequence ID" value="CEM27234.1"/>
    <property type="molecule type" value="Genomic_DNA"/>
</dbReference>
<feature type="binding site" evidence="12">
    <location>
        <position position="11"/>
    </location>
    <ligand>
        <name>Mg(2+)</name>
        <dbReference type="ChEBI" id="CHEBI:18420"/>
        <label>1</label>
    </ligand>
</feature>
<evidence type="ECO:0000256" key="12">
    <source>
        <dbReference type="PIRSR" id="PIRSR605002-3"/>
    </source>
</evidence>
<comment type="similarity">
    <text evidence="3 13">Belongs to the eukaryotic PMM family.</text>
</comment>
<feature type="binding site" evidence="12">
    <location>
        <position position="207"/>
    </location>
    <ligand>
        <name>Mg(2+)</name>
        <dbReference type="ChEBI" id="CHEBI:18420"/>
        <label>1</label>
    </ligand>
</feature>
<feature type="active site" description="Nucleophile" evidence="10">
    <location>
        <position position="11"/>
    </location>
</feature>
<name>A0A0G4GD88_9ALVE</name>
<feature type="binding site" evidence="11">
    <location>
        <position position="134"/>
    </location>
    <ligand>
        <name>alpha-D-mannose 1-phosphate</name>
        <dbReference type="ChEBI" id="CHEBI:58409"/>
    </ligand>
</feature>
<feature type="binding site" evidence="12">
    <location>
        <position position="224"/>
    </location>
    <ligand>
        <name>Mg(2+)</name>
        <dbReference type="ChEBI" id="CHEBI:18420"/>
        <label>1</label>
    </ligand>
</feature>
<dbReference type="GO" id="GO:0009298">
    <property type="term" value="P:GDP-mannose biosynthetic process"/>
    <property type="evidence" value="ECO:0007669"/>
    <property type="project" value="UniProtKB-UniPathway"/>
</dbReference>
<proteinExistence type="inferred from homology"/>
<feature type="active site" description="Proton donor/acceptor" evidence="10">
    <location>
        <position position="13"/>
    </location>
</feature>